<sequence length="299" mass="33485">ERISFNKDWSFQLGNVEATERTFDDSGWRTLNLPHDWAIEGEFSKDNPSGSNGGALPGGIGWYRKTFPVSNADAGKRIFIDFDGVYMNSEVFINGHSLGVHPYGYISFRYDLTPYLKFGEENTLAVRVDNSEQPNSRWYSGCGIYRNVWLTKVNPVHVDLWGTYITTPEVTTEKAIITIRTAIKNSNKEDVEADLTSVLTDTKGNQVASVSSSVFIPKDSLGIGNEGIELKNPKLWSLETPYLYTLRTEVRIDGQVTDVYETPFGIRTFEFDAKTGFTLNGKQVKIKGVCQHHDLGCLG</sequence>
<dbReference type="InterPro" id="IPR008979">
    <property type="entry name" value="Galactose-bd-like_sf"/>
</dbReference>
<proteinExistence type="inferred from homology"/>
<name>A0A5J4PHP8_9ZZZZ</name>
<accession>A0A5J4PHP8</accession>
<dbReference type="InterPro" id="IPR006104">
    <property type="entry name" value="Glyco_hydro_2_N"/>
</dbReference>
<organism evidence="6">
    <name type="scientific">termite gut metagenome</name>
    <dbReference type="NCBI Taxonomy" id="433724"/>
    <lineage>
        <taxon>unclassified sequences</taxon>
        <taxon>metagenomes</taxon>
        <taxon>organismal metagenomes</taxon>
    </lineage>
</organism>
<dbReference type="InterPro" id="IPR051913">
    <property type="entry name" value="GH2_Domain-Containing"/>
</dbReference>
<dbReference type="GO" id="GO:0004565">
    <property type="term" value="F:beta-galactosidase activity"/>
    <property type="evidence" value="ECO:0007669"/>
    <property type="project" value="UniProtKB-EC"/>
</dbReference>
<dbReference type="SUPFAM" id="SSF49303">
    <property type="entry name" value="beta-Galactosidase/glucuronidase domain"/>
    <property type="match status" value="1"/>
</dbReference>
<dbReference type="SUPFAM" id="SSF49785">
    <property type="entry name" value="Galactose-binding domain-like"/>
    <property type="match status" value="1"/>
</dbReference>
<keyword evidence="3 6" id="KW-0326">Glycosidase</keyword>
<dbReference type="InterPro" id="IPR036156">
    <property type="entry name" value="Beta-gal/glucu_dom_sf"/>
</dbReference>
<evidence type="ECO:0000259" key="4">
    <source>
        <dbReference type="Pfam" id="PF00703"/>
    </source>
</evidence>
<dbReference type="InterPro" id="IPR017853">
    <property type="entry name" value="GH"/>
</dbReference>
<feature type="non-terminal residue" evidence="6">
    <location>
        <position position="299"/>
    </location>
</feature>
<protein>
    <submittedName>
        <fullName evidence="6">Beta-galactosidase BoGH2A</fullName>
        <ecNumber evidence="6">3.2.1.23</ecNumber>
    </submittedName>
</protein>
<dbReference type="Gene3D" id="2.60.120.260">
    <property type="entry name" value="Galactose-binding domain-like"/>
    <property type="match status" value="1"/>
</dbReference>
<dbReference type="Gene3D" id="3.20.20.80">
    <property type="entry name" value="Glycosidases"/>
    <property type="match status" value="1"/>
</dbReference>
<keyword evidence="2 6" id="KW-0378">Hydrolase</keyword>
<feature type="domain" description="Glycoside hydrolase family 2 immunoglobulin-like beta-sandwich" evidence="4">
    <location>
        <begin position="164"/>
        <end position="267"/>
    </location>
</feature>
<dbReference type="PANTHER" id="PTHR42732:SF1">
    <property type="entry name" value="BETA-MANNOSIDASE"/>
    <property type="match status" value="1"/>
</dbReference>
<dbReference type="InterPro" id="IPR013783">
    <property type="entry name" value="Ig-like_fold"/>
</dbReference>
<evidence type="ECO:0000256" key="1">
    <source>
        <dbReference type="ARBA" id="ARBA00007401"/>
    </source>
</evidence>
<dbReference type="EC" id="3.2.1.23" evidence="6"/>
<dbReference type="Pfam" id="PF02837">
    <property type="entry name" value="Glyco_hydro_2_N"/>
    <property type="match status" value="1"/>
</dbReference>
<dbReference type="EMBL" id="SNRY01008134">
    <property type="protein sequence ID" value="KAA6309086.1"/>
    <property type="molecule type" value="Genomic_DNA"/>
</dbReference>
<reference evidence="6" key="1">
    <citation type="submission" date="2019-03" db="EMBL/GenBank/DDBJ databases">
        <title>Single cell metagenomics reveals metabolic interactions within the superorganism composed of flagellate Streblomastix strix and complex community of Bacteroidetes bacteria on its surface.</title>
        <authorList>
            <person name="Treitli S.C."/>
            <person name="Kolisko M."/>
            <person name="Husnik F."/>
            <person name="Keeling P."/>
            <person name="Hampl V."/>
        </authorList>
    </citation>
    <scope>NUCLEOTIDE SEQUENCE</scope>
    <source>
        <strain evidence="6">STM</strain>
    </source>
</reference>
<dbReference type="Gene3D" id="2.60.40.10">
    <property type="entry name" value="Immunoglobulins"/>
    <property type="match status" value="1"/>
</dbReference>
<feature type="non-terminal residue" evidence="6">
    <location>
        <position position="1"/>
    </location>
</feature>
<evidence type="ECO:0000256" key="2">
    <source>
        <dbReference type="ARBA" id="ARBA00022801"/>
    </source>
</evidence>
<evidence type="ECO:0000256" key="3">
    <source>
        <dbReference type="ARBA" id="ARBA00023295"/>
    </source>
</evidence>
<evidence type="ECO:0000259" key="5">
    <source>
        <dbReference type="Pfam" id="PF02837"/>
    </source>
</evidence>
<dbReference type="AlphaFoldDB" id="A0A5J4PHP8"/>
<evidence type="ECO:0000313" key="6">
    <source>
        <dbReference type="EMBL" id="KAA6309086.1"/>
    </source>
</evidence>
<dbReference type="Pfam" id="PF00703">
    <property type="entry name" value="Glyco_hydro_2"/>
    <property type="match status" value="1"/>
</dbReference>
<dbReference type="PANTHER" id="PTHR42732">
    <property type="entry name" value="BETA-GALACTOSIDASE"/>
    <property type="match status" value="1"/>
</dbReference>
<comment type="similarity">
    <text evidence="1">Belongs to the glycosyl hydrolase 2 family.</text>
</comment>
<gene>
    <name evidence="6" type="ORF">EZS27_039358</name>
</gene>
<dbReference type="GO" id="GO:0005975">
    <property type="term" value="P:carbohydrate metabolic process"/>
    <property type="evidence" value="ECO:0007669"/>
    <property type="project" value="InterPro"/>
</dbReference>
<dbReference type="InterPro" id="IPR006102">
    <property type="entry name" value="Ig-like_GH2"/>
</dbReference>
<comment type="caution">
    <text evidence="6">The sequence shown here is derived from an EMBL/GenBank/DDBJ whole genome shotgun (WGS) entry which is preliminary data.</text>
</comment>
<dbReference type="SUPFAM" id="SSF51445">
    <property type="entry name" value="(Trans)glycosidases"/>
    <property type="match status" value="1"/>
</dbReference>
<feature type="domain" description="Glycosyl hydrolases family 2 sugar binding" evidence="5">
    <location>
        <begin position="59"/>
        <end position="152"/>
    </location>
</feature>